<reference evidence="4 5" key="1">
    <citation type="submission" date="2019-11" db="EMBL/GenBank/DDBJ databases">
        <authorList>
            <person name="Li X.-J."/>
            <person name="Feng X.-M."/>
        </authorList>
    </citation>
    <scope>NUCLEOTIDE SEQUENCE [LARGE SCALE GENOMIC DNA]</scope>
    <source>
        <strain evidence="4 5">XMNu-373</strain>
    </source>
</reference>
<keyword evidence="3" id="KW-0472">Membrane</keyword>
<dbReference type="PANTHER" id="PTHR30023:SF0">
    <property type="entry name" value="PENICILLIN-SENSITIVE CARBOXYPEPTIDASE A"/>
    <property type="match status" value="1"/>
</dbReference>
<proteinExistence type="inferred from homology"/>
<dbReference type="Proteomes" id="UP000460435">
    <property type="component" value="Unassembled WGS sequence"/>
</dbReference>
<dbReference type="AlphaFoldDB" id="A0A7K3MBU2"/>
<comment type="caution">
    <text evidence="4">The sequence shown here is derived from an EMBL/GenBank/DDBJ whole genome shotgun (WGS) entry which is preliminary data.</text>
</comment>
<dbReference type="Pfam" id="PF02113">
    <property type="entry name" value="Peptidase_S13"/>
    <property type="match status" value="2"/>
</dbReference>
<dbReference type="NCBIfam" id="TIGR00666">
    <property type="entry name" value="PBP4"/>
    <property type="match status" value="1"/>
</dbReference>
<evidence type="ECO:0000256" key="3">
    <source>
        <dbReference type="SAM" id="Phobius"/>
    </source>
</evidence>
<dbReference type="GO" id="GO:0009002">
    <property type="term" value="F:serine-type D-Ala-D-Ala carboxypeptidase activity"/>
    <property type="evidence" value="ECO:0007669"/>
    <property type="project" value="UniProtKB-EC"/>
</dbReference>
<protein>
    <submittedName>
        <fullName evidence="4">D-alanyl-D-alanine carboxypeptidase/D-alanyl-D-alanine-endopeptidase</fullName>
        <ecNumber evidence="4">3.4.16.4</ecNumber>
    </submittedName>
</protein>
<sequence length="475" mass="47315">MSNENGPPGRARFRRAKPRRVKLWVAVSVAATAVLVSAVLVGTGQLTPTDGPPKASQQLDKALAASWEPAEAVLAAAGPDADTGADLSNRLASLAGASELGGNVGAVVIDLGSGATIYESNATDAFVPASTMKILTSVAVLDVLGPDHRFETKTVLVDDDAGEVTIALVGGGDPMLASTDDGAVSAASASLEGLAAATAEAVAETGAESVRLTFDDSLFTGPAIDPDWLPTYVPNGVVAPVSALAADGGRIRAGFRDRADDPALSAAELFAGFLADHDVPVADASPERTDAGADLPELAAVASPPLSAIVEHVMRTSDNDAAEVLGRHVALGLGRPATSNEAGEATVEVLAGLGIEPGGLDIRDGSGLARGNAATAAALTSALGRAADPDHPDLRTVLAGLPVAGFTGTLAERAPDGSAGYVRAKTGTLTGVHSLAGLAVAPDGAAYIFAILADDADDALAARAALDRFAAALVS</sequence>
<dbReference type="InterPro" id="IPR000667">
    <property type="entry name" value="Peptidase_S13"/>
</dbReference>
<dbReference type="SUPFAM" id="SSF56601">
    <property type="entry name" value="beta-lactamase/transpeptidase-like"/>
    <property type="match status" value="1"/>
</dbReference>
<keyword evidence="4" id="KW-0121">Carboxypeptidase</keyword>
<keyword evidence="3" id="KW-0812">Transmembrane</keyword>
<keyword evidence="5" id="KW-1185">Reference proteome</keyword>
<feature type="transmembrane region" description="Helical" evidence="3">
    <location>
        <begin position="21"/>
        <end position="42"/>
    </location>
</feature>
<comment type="similarity">
    <text evidence="1">Belongs to the peptidase S13 family.</text>
</comment>
<dbReference type="RefSeq" id="WP_162453483.1">
    <property type="nucleotide sequence ID" value="NZ_WLZY01000014.1"/>
</dbReference>
<dbReference type="PANTHER" id="PTHR30023">
    <property type="entry name" value="D-ALANYL-D-ALANINE CARBOXYPEPTIDASE"/>
    <property type="match status" value="1"/>
</dbReference>
<name>A0A7K3MBU2_9ACTN</name>
<dbReference type="EMBL" id="WLZY01000014">
    <property type="protein sequence ID" value="NDL60779.1"/>
    <property type="molecule type" value="Genomic_DNA"/>
</dbReference>
<dbReference type="Gene3D" id="3.40.710.10">
    <property type="entry name" value="DD-peptidase/beta-lactamase superfamily"/>
    <property type="match status" value="2"/>
</dbReference>
<evidence type="ECO:0000313" key="4">
    <source>
        <dbReference type="EMBL" id="NDL60779.1"/>
    </source>
</evidence>
<dbReference type="GO" id="GO:0000270">
    <property type="term" value="P:peptidoglycan metabolic process"/>
    <property type="evidence" value="ECO:0007669"/>
    <property type="project" value="TreeGrafter"/>
</dbReference>
<evidence type="ECO:0000256" key="2">
    <source>
        <dbReference type="ARBA" id="ARBA00022801"/>
    </source>
</evidence>
<keyword evidence="3" id="KW-1133">Transmembrane helix</keyword>
<evidence type="ECO:0000313" key="5">
    <source>
        <dbReference type="Proteomes" id="UP000460435"/>
    </source>
</evidence>
<accession>A0A7K3MBU2</accession>
<dbReference type="GO" id="GO:0006508">
    <property type="term" value="P:proteolysis"/>
    <property type="evidence" value="ECO:0007669"/>
    <property type="project" value="InterPro"/>
</dbReference>
<organism evidence="4 5">
    <name type="scientific">Phytoactinopolyspora mesophila</name>
    <dbReference type="NCBI Taxonomy" id="2650750"/>
    <lineage>
        <taxon>Bacteria</taxon>
        <taxon>Bacillati</taxon>
        <taxon>Actinomycetota</taxon>
        <taxon>Actinomycetes</taxon>
        <taxon>Jiangellales</taxon>
        <taxon>Jiangellaceae</taxon>
        <taxon>Phytoactinopolyspora</taxon>
    </lineage>
</organism>
<gene>
    <name evidence="4" type="primary">dacB</name>
    <name evidence="4" type="ORF">F7O44_27255</name>
</gene>
<keyword evidence="2 4" id="KW-0378">Hydrolase</keyword>
<evidence type="ECO:0000256" key="1">
    <source>
        <dbReference type="ARBA" id="ARBA00006096"/>
    </source>
</evidence>
<dbReference type="PRINTS" id="PR00922">
    <property type="entry name" value="DADACBPTASE3"/>
</dbReference>
<dbReference type="EC" id="3.4.16.4" evidence="4"/>
<dbReference type="InterPro" id="IPR012338">
    <property type="entry name" value="Beta-lactam/transpept-like"/>
</dbReference>
<keyword evidence="4" id="KW-0645">Protease</keyword>